<evidence type="ECO:0000313" key="7">
    <source>
        <dbReference type="Proteomes" id="UP000001399"/>
    </source>
</evidence>
<evidence type="ECO:0000256" key="1">
    <source>
        <dbReference type="ARBA" id="ARBA00022475"/>
    </source>
</evidence>
<dbReference type="AlphaFoldDB" id="E3I839"/>
<dbReference type="InterPro" id="IPR012451">
    <property type="entry name" value="DUF1656"/>
</dbReference>
<keyword evidence="7" id="KW-1185">Reference proteome</keyword>
<keyword evidence="1" id="KW-1003">Cell membrane</keyword>
<dbReference type="RefSeq" id="WP_013420340.1">
    <property type="nucleotide sequence ID" value="NC_014664.1"/>
</dbReference>
<dbReference type="Proteomes" id="UP000001399">
    <property type="component" value="Chromosome"/>
</dbReference>
<feature type="transmembrane region" description="Helical" evidence="5">
    <location>
        <begin position="50"/>
        <end position="68"/>
    </location>
</feature>
<dbReference type="OrthoDB" id="7021192at2"/>
<gene>
    <name evidence="6" type="ordered locus">Rvan_2754</name>
</gene>
<proteinExistence type="predicted"/>
<organism evidence="6 7">
    <name type="scientific">Rhodomicrobium vannielii (strain ATCC 17100 / DSM 162 / LMG 4299 / NCIMB 10020 / ATH 3.1.1)</name>
    <dbReference type="NCBI Taxonomy" id="648757"/>
    <lineage>
        <taxon>Bacteria</taxon>
        <taxon>Pseudomonadati</taxon>
        <taxon>Pseudomonadota</taxon>
        <taxon>Alphaproteobacteria</taxon>
        <taxon>Hyphomicrobiales</taxon>
        <taxon>Hyphomicrobiaceae</taxon>
        <taxon>Rhodomicrobium</taxon>
    </lineage>
</organism>
<evidence type="ECO:0000256" key="4">
    <source>
        <dbReference type="ARBA" id="ARBA00023136"/>
    </source>
</evidence>
<dbReference type="HOGENOM" id="CLU_188292_1_0_5"/>
<evidence type="ECO:0008006" key="8">
    <source>
        <dbReference type="Google" id="ProtNLM"/>
    </source>
</evidence>
<evidence type="ECO:0000313" key="6">
    <source>
        <dbReference type="EMBL" id="ADP71965.1"/>
    </source>
</evidence>
<evidence type="ECO:0000256" key="5">
    <source>
        <dbReference type="SAM" id="Phobius"/>
    </source>
</evidence>
<keyword evidence="2 5" id="KW-0812">Transmembrane</keyword>
<accession>E3I839</accession>
<keyword evidence="4 5" id="KW-0472">Membrane</keyword>
<dbReference type="STRING" id="648757.Rvan_2754"/>
<dbReference type="Pfam" id="PF07869">
    <property type="entry name" value="DUF1656"/>
    <property type="match status" value="1"/>
</dbReference>
<reference evidence="7" key="1">
    <citation type="journal article" date="2011" name="J. Bacteriol.">
        <title>Genome sequences of eight morphologically diverse alphaproteobacteria.</title>
        <authorList>
            <consortium name="US DOE Joint Genome Institute"/>
            <person name="Brown P.J."/>
            <person name="Kysela D.T."/>
            <person name="Buechlein A."/>
            <person name="Hemmerich C."/>
            <person name="Brun Y.V."/>
        </authorList>
    </citation>
    <scope>NUCLEOTIDE SEQUENCE [LARGE SCALE GENOMIC DNA]</scope>
    <source>
        <strain evidence="7">ATCC 17100 / ATH 3.1.1 / DSM 162 / LMG 4299</strain>
    </source>
</reference>
<evidence type="ECO:0000256" key="3">
    <source>
        <dbReference type="ARBA" id="ARBA00022989"/>
    </source>
</evidence>
<feature type="transmembrane region" description="Helical" evidence="5">
    <location>
        <begin position="6"/>
        <end position="29"/>
    </location>
</feature>
<protein>
    <recommendedName>
        <fullName evidence="8">DUF1656 domain-containing protein</fullName>
    </recommendedName>
</protein>
<name>E3I839_RHOVT</name>
<dbReference type="EMBL" id="CP002292">
    <property type="protein sequence ID" value="ADP71965.1"/>
    <property type="molecule type" value="Genomic_DNA"/>
</dbReference>
<dbReference type="KEGG" id="rva:Rvan_2754"/>
<keyword evidence="3 5" id="KW-1133">Transmembrane helix</keyword>
<sequence length="71" mass="7980">MIGELDIYGVFVPALLLWMLIAYAVTAMLRSLCQRLGLYRYAWHRALFDISLYFIVLGAVVALETSLLPGS</sequence>
<dbReference type="eggNOG" id="ENOG5033A7D">
    <property type="taxonomic scope" value="Bacteria"/>
</dbReference>
<evidence type="ECO:0000256" key="2">
    <source>
        <dbReference type="ARBA" id="ARBA00022692"/>
    </source>
</evidence>